<dbReference type="PROSITE" id="PS01124">
    <property type="entry name" value="HTH_ARAC_FAMILY_2"/>
    <property type="match status" value="1"/>
</dbReference>
<dbReference type="PANTHER" id="PTHR43130">
    <property type="entry name" value="ARAC-FAMILY TRANSCRIPTIONAL REGULATOR"/>
    <property type="match status" value="1"/>
</dbReference>
<dbReference type="Proteomes" id="UP001550535">
    <property type="component" value="Unassembled WGS sequence"/>
</dbReference>
<gene>
    <name evidence="5" type="ORF">ABZ507_23565</name>
</gene>
<dbReference type="SMART" id="SM00342">
    <property type="entry name" value="HTH_ARAC"/>
    <property type="match status" value="1"/>
</dbReference>
<feature type="region of interest" description="Disordered" evidence="3">
    <location>
        <begin position="328"/>
        <end position="354"/>
    </location>
</feature>
<keyword evidence="1" id="KW-0805">Transcription regulation</keyword>
<dbReference type="SUPFAM" id="SSF46689">
    <property type="entry name" value="Homeodomain-like"/>
    <property type="match status" value="1"/>
</dbReference>
<dbReference type="InterPro" id="IPR009057">
    <property type="entry name" value="Homeodomain-like_sf"/>
</dbReference>
<organism evidence="5 6">
    <name type="scientific">Nocardia niwae</name>
    <dbReference type="NCBI Taxonomy" id="626084"/>
    <lineage>
        <taxon>Bacteria</taxon>
        <taxon>Bacillati</taxon>
        <taxon>Actinomycetota</taxon>
        <taxon>Actinomycetes</taxon>
        <taxon>Mycobacteriales</taxon>
        <taxon>Nocardiaceae</taxon>
        <taxon>Nocardia</taxon>
    </lineage>
</organism>
<dbReference type="PANTHER" id="PTHR43130:SF3">
    <property type="entry name" value="HTH-TYPE TRANSCRIPTIONAL REGULATOR RV1931C"/>
    <property type="match status" value="1"/>
</dbReference>
<evidence type="ECO:0000256" key="3">
    <source>
        <dbReference type="SAM" id="MobiDB-lite"/>
    </source>
</evidence>
<keyword evidence="6" id="KW-1185">Reference proteome</keyword>
<dbReference type="Gene3D" id="3.40.50.880">
    <property type="match status" value="1"/>
</dbReference>
<evidence type="ECO:0000313" key="5">
    <source>
        <dbReference type="EMBL" id="MEU2124796.1"/>
    </source>
</evidence>
<protein>
    <submittedName>
        <fullName evidence="5">Helix-turn-helix domain-containing protein</fullName>
    </submittedName>
</protein>
<dbReference type="RefSeq" id="WP_357809867.1">
    <property type="nucleotide sequence ID" value="NZ_JBEYBM010000029.1"/>
</dbReference>
<reference evidence="5 6" key="1">
    <citation type="submission" date="2024-06" db="EMBL/GenBank/DDBJ databases">
        <title>The Natural Products Discovery Center: Release of the First 8490 Sequenced Strains for Exploring Actinobacteria Biosynthetic Diversity.</title>
        <authorList>
            <person name="Kalkreuter E."/>
            <person name="Kautsar S.A."/>
            <person name="Yang D."/>
            <person name="Bader C.D."/>
            <person name="Teijaro C.N."/>
            <person name="Fluegel L."/>
            <person name="Davis C.M."/>
            <person name="Simpson J.R."/>
            <person name="Lauterbach L."/>
            <person name="Steele A.D."/>
            <person name="Gui C."/>
            <person name="Meng S."/>
            <person name="Li G."/>
            <person name="Viehrig K."/>
            <person name="Ye F."/>
            <person name="Su P."/>
            <person name="Kiefer A.F."/>
            <person name="Nichols A."/>
            <person name="Cepeda A.J."/>
            <person name="Yan W."/>
            <person name="Fan B."/>
            <person name="Jiang Y."/>
            <person name="Adhikari A."/>
            <person name="Zheng C.-J."/>
            <person name="Schuster L."/>
            <person name="Cowan T.M."/>
            <person name="Smanski M.J."/>
            <person name="Chevrette M.G."/>
            <person name="De Carvalho L.P.S."/>
            <person name="Shen B."/>
        </authorList>
    </citation>
    <scope>NUCLEOTIDE SEQUENCE [LARGE SCALE GENOMIC DNA]</scope>
    <source>
        <strain evidence="5 6">NPDC019434</strain>
    </source>
</reference>
<keyword evidence="2" id="KW-0804">Transcription</keyword>
<dbReference type="InterPro" id="IPR029062">
    <property type="entry name" value="Class_I_gatase-like"/>
</dbReference>
<feature type="domain" description="HTH araC/xylS-type" evidence="4">
    <location>
        <begin position="222"/>
        <end position="320"/>
    </location>
</feature>
<evidence type="ECO:0000313" key="6">
    <source>
        <dbReference type="Proteomes" id="UP001550535"/>
    </source>
</evidence>
<name>A0ABV2XG81_9NOCA</name>
<dbReference type="SUPFAM" id="SSF52317">
    <property type="entry name" value="Class I glutamine amidotransferase-like"/>
    <property type="match status" value="1"/>
</dbReference>
<evidence type="ECO:0000259" key="4">
    <source>
        <dbReference type="PROSITE" id="PS01124"/>
    </source>
</evidence>
<dbReference type="EMBL" id="JBEYBR010000067">
    <property type="protein sequence ID" value="MEU2124796.1"/>
    <property type="molecule type" value="Genomic_DNA"/>
</dbReference>
<proteinExistence type="predicted"/>
<evidence type="ECO:0000256" key="1">
    <source>
        <dbReference type="ARBA" id="ARBA00023015"/>
    </source>
</evidence>
<evidence type="ECO:0000256" key="2">
    <source>
        <dbReference type="ARBA" id="ARBA00023163"/>
    </source>
</evidence>
<dbReference type="Pfam" id="PF12833">
    <property type="entry name" value="HTH_18"/>
    <property type="match status" value="1"/>
</dbReference>
<dbReference type="InterPro" id="IPR052158">
    <property type="entry name" value="INH-QAR"/>
</dbReference>
<dbReference type="Gene3D" id="1.10.10.60">
    <property type="entry name" value="Homeodomain-like"/>
    <property type="match status" value="1"/>
</dbReference>
<accession>A0ABV2XG81</accession>
<dbReference type="InterPro" id="IPR018060">
    <property type="entry name" value="HTH_AraC"/>
</dbReference>
<comment type="caution">
    <text evidence="5">The sequence shown here is derived from an EMBL/GenBank/DDBJ whole genome shotgun (WGS) entry which is preliminary data.</text>
</comment>
<sequence>MNVVVFVVDGVADFGYAALLETFNTANAVRAELPGPPEPWRVRTASFGTTVRSGHGNTVPTIPLDELGDEFEQMIVPAVNVLEATALIDLVSAPASRPVLERLITARDRGVHLAGACTGTFFLAEAGVLDGSPATTSWWLGPSFRRRYPRVELDEGRTLCRGRGVSTAGAALSHMDLALSLIAGTSPALAERAMRYLAVGAGRPQREFIVPEIIARGDSVTAAFERWVRAHLGENFRISHAARAIGVTERSLQRATHAELGMSPTEFVHDIRLERAVHLLRTTSLTVDAVAAKVGYLNAGTLRGLFRRRRGMSISEIRMTRVSYRVPPDVSGARDPGAVSSGTSAEAAARGGFR</sequence>